<feature type="compositionally biased region" description="Polar residues" evidence="2">
    <location>
        <begin position="362"/>
        <end position="377"/>
    </location>
</feature>
<feature type="compositionally biased region" description="Basic and acidic residues" evidence="2">
    <location>
        <begin position="855"/>
        <end position="866"/>
    </location>
</feature>
<dbReference type="Proteomes" id="UP000807353">
    <property type="component" value="Unassembled WGS sequence"/>
</dbReference>
<dbReference type="AlphaFoldDB" id="A0A9P5Y690"/>
<feature type="compositionally biased region" description="Basic and acidic residues" evidence="2">
    <location>
        <begin position="668"/>
        <end position="683"/>
    </location>
</feature>
<reference evidence="3" key="1">
    <citation type="submission" date="2020-11" db="EMBL/GenBank/DDBJ databases">
        <authorList>
            <consortium name="DOE Joint Genome Institute"/>
            <person name="Ahrendt S."/>
            <person name="Riley R."/>
            <person name="Andreopoulos W."/>
            <person name="Labutti K."/>
            <person name="Pangilinan J."/>
            <person name="Ruiz-Duenas F.J."/>
            <person name="Barrasa J.M."/>
            <person name="Sanchez-Garcia M."/>
            <person name="Camarero S."/>
            <person name="Miyauchi S."/>
            <person name="Serrano A."/>
            <person name="Linde D."/>
            <person name="Babiker R."/>
            <person name="Drula E."/>
            <person name="Ayuso-Fernandez I."/>
            <person name="Pacheco R."/>
            <person name="Padilla G."/>
            <person name="Ferreira P."/>
            <person name="Barriuso J."/>
            <person name="Kellner H."/>
            <person name="Castanera R."/>
            <person name="Alfaro M."/>
            <person name="Ramirez L."/>
            <person name="Pisabarro A.G."/>
            <person name="Kuo A."/>
            <person name="Tritt A."/>
            <person name="Lipzen A."/>
            <person name="He G."/>
            <person name="Yan M."/>
            <person name="Ng V."/>
            <person name="Cullen D."/>
            <person name="Martin F."/>
            <person name="Rosso M.-N."/>
            <person name="Henrissat B."/>
            <person name="Hibbett D."/>
            <person name="Martinez A.T."/>
            <person name="Grigoriev I.V."/>
        </authorList>
    </citation>
    <scope>NUCLEOTIDE SEQUENCE</scope>
    <source>
        <strain evidence="3">CBS 247.69</strain>
    </source>
</reference>
<feature type="region of interest" description="Disordered" evidence="2">
    <location>
        <begin position="621"/>
        <end position="722"/>
    </location>
</feature>
<feature type="compositionally biased region" description="Polar residues" evidence="2">
    <location>
        <begin position="647"/>
        <end position="665"/>
    </location>
</feature>
<feature type="compositionally biased region" description="Basic and acidic residues" evidence="2">
    <location>
        <begin position="433"/>
        <end position="457"/>
    </location>
</feature>
<feature type="compositionally biased region" description="Pro residues" evidence="2">
    <location>
        <begin position="46"/>
        <end position="60"/>
    </location>
</feature>
<comment type="caution">
    <text evidence="3">The sequence shown here is derived from an EMBL/GenBank/DDBJ whole genome shotgun (WGS) entry which is preliminary data.</text>
</comment>
<feature type="compositionally biased region" description="Basic and acidic residues" evidence="2">
    <location>
        <begin position="508"/>
        <end position="519"/>
    </location>
</feature>
<feature type="compositionally biased region" description="Basic and acidic residues" evidence="2">
    <location>
        <begin position="89"/>
        <end position="100"/>
    </location>
</feature>
<feature type="coiled-coil region" evidence="1">
    <location>
        <begin position="161"/>
        <end position="202"/>
    </location>
</feature>
<organism evidence="3 4">
    <name type="scientific">Collybia nuda</name>
    <dbReference type="NCBI Taxonomy" id="64659"/>
    <lineage>
        <taxon>Eukaryota</taxon>
        <taxon>Fungi</taxon>
        <taxon>Dikarya</taxon>
        <taxon>Basidiomycota</taxon>
        <taxon>Agaricomycotina</taxon>
        <taxon>Agaricomycetes</taxon>
        <taxon>Agaricomycetidae</taxon>
        <taxon>Agaricales</taxon>
        <taxon>Tricholomatineae</taxon>
        <taxon>Clitocybaceae</taxon>
        <taxon>Collybia</taxon>
    </lineage>
</organism>
<feature type="compositionally biased region" description="Polar residues" evidence="2">
    <location>
        <begin position="344"/>
        <end position="354"/>
    </location>
</feature>
<name>A0A9P5Y690_9AGAR</name>
<feature type="compositionally biased region" description="Polar residues" evidence="2">
    <location>
        <begin position="458"/>
        <end position="469"/>
    </location>
</feature>
<proteinExistence type="predicted"/>
<dbReference type="OrthoDB" id="3268221at2759"/>
<keyword evidence="4" id="KW-1185">Reference proteome</keyword>
<feature type="compositionally biased region" description="Low complexity" evidence="2">
    <location>
        <begin position="265"/>
        <end position="285"/>
    </location>
</feature>
<feature type="region of interest" description="Disordered" evidence="2">
    <location>
        <begin position="1"/>
        <end position="116"/>
    </location>
</feature>
<evidence type="ECO:0000256" key="2">
    <source>
        <dbReference type="SAM" id="MobiDB-lite"/>
    </source>
</evidence>
<feature type="region of interest" description="Disordered" evidence="2">
    <location>
        <begin position="259"/>
        <end position="597"/>
    </location>
</feature>
<feature type="compositionally biased region" description="Low complexity" evidence="2">
    <location>
        <begin position="483"/>
        <end position="497"/>
    </location>
</feature>
<evidence type="ECO:0000313" key="3">
    <source>
        <dbReference type="EMBL" id="KAF9463444.1"/>
    </source>
</evidence>
<feature type="compositionally biased region" description="Polar residues" evidence="2">
    <location>
        <begin position="562"/>
        <end position="594"/>
    </location>
</feature>
<feature type="compositionally biased region" description="Polar residues" evidence="2">
    <location>
        <begin position="834"/>
        <end position="854"/>
    </location>
</feature>
<sequence length="889" mass="98347">MFTEDVDSYFPPQPVIQPLPSSDTSSALALYEDELPQKHRSRYHHPPTPPFPPSQTPQPPHKTTNNSQAHKHESKTKPSRQAYSRFMGRLHDEYERDDRHSHSRSRSDSSSSSSLPAILRLLAQETARADTAERELAKDADALLTRVRDAKIAKDRSDSELVRVKEELSLYKLQLDVAQNEINRAQIIVAEVERARIEAEDRGTRDRDRIRKLLTERAVDIAREEGRREGWKQGLESGRWAAWSSLEGGLRTMAHEARENGRVLRSSQASSSSHSRTRSSSSTSRTDTRETGRGQGRGATHRPALPAPIPIRPNSQRVPQRPVYNSAPASAPIHPENISVHARTGSQPRSQSRASEPRVPSPAQTQYSRGRTRSPSLARSHRSHRSVVFPPDGYIPTLGPDSLITLPPPHELSQPVDFGPEEQSEPGDAMTDGGRESRAGRVPEVDDKRLPRAKEYSHQSSSALRSENTPGYDEVFRARSRSGRTATAMSATSRGSTHISQYDLVSPPRDHDRERDWIRRRNAINLGERNGSERGRNTSAHGTRTETRGRTQPEQIVEEWRSANSDIVETPTPSNPHISERSSNTGPSRPQNNGGKAIQGILVNNGATNSPAMRSIRINEETRPSKDSMAHNAFRSLGSGYGGPSTYARNIYQNVDTSSHRTQTPQHPPEDSHGAESPYMEKHTRVRRPGDGPQRSLSSATVIGIEVEPPSRSPTNTSEGTVVDPILLTPDHANRPTPLPQNVALEPHETSYGTHQNQGKNPANVAWSDNKFPPGFVPLSPIPTLTNFNPDDHDHHRMHEQFRDAGYQIYAGAAFIPPPPVVAAGPVSGHKPSNDPNPNSVLFSGTQRASTPSDVSRDPPSREAPRRRVTAFDSSPAPLNRPFSIFSDT</sequence>
<accession>A0A9P5Y690</accession>
<keyword evidence="1" id="KW-0175">Coiled coil</keyword>
<protein>
    <submittedName>
        <fullName evidence="3">Uncharacterized protein</fullName>
    </submittedName>
</protein>
<dbReference type="EMBL" id="MU150262">
    <property type="protein sequence ID" value="KAF9463444.1"/>
    <property type="molecule type" value="Genomic_DNA"/>
</dbReference>
<evidence type="ECO:0000256" key="1">
    <source>
        <dbReference type="SAM" id="Coils"/>
    </source>
</evidence>
<evidence type="ECO:0000313" key="4">
    <source>
        <dbReference type="Proteomes" id="UP000807353"/>
    </source>
</evidence>
<gene>
    <name evidence="3" type="ORF">BDZ94DRAFT_1321786</name>
</gene>
<feature type="region of interest" description="Disordered" evidence="2">
    <location>
        <begin position="824"/>
        <end position="889"/>
    </location>
</feature>